<comment type="catalytic activity">
    <reaction evidence="3">
        <text>a quinone + NADPH + H(+) = a quinol + NADP(+)</text>
        <dbReference type="Rhea" id="RHEA:46164"/>
        <dbReference type="ChEBI" id="CHEBI:15378"/>
        <dbReference type="ChEBI" id="CHEBI:24646"/>
        <dbReference type="ChEBI" id="CHEBI:57783"/>
        <dbReference type="ChEBI" id="CHEBI:58349"/>
        <dbReference type="ChEBI" id="CHEBI:132124"/>
        <dbReference type="EC" id="1.6.5.2"/>
    </reaction>
</comment>
<gene>
    <name evidence="5" type="ORF">SADUNF_Sadunf03G0151300</name>
</gene>
<name>A0A835N526_9ROSI</name>
<dbReference type="EC" id="1.6.5.2" evidence="1"/>
<dbReference type="Pfam" id="PF03358">
    <property type="entry name" value="FMN_red"/>
    <property type="match status" value="1"/>
</dbReference>
<proteinExistence type="predicted"/>
<dbReference type="GO" id="GO:0005829">
    <property type="term" value="C:cytosol"/>
    <property type="evidence" value="ECO:0007669"/>
    <property type="project" value="TreeGrafter"/>
</dbReference>
<dbReference type="InterPro" id="IPR050712">
    <property type="entry name" value="NAD(P)H-dep_reductase"/>
</dbReference>
<comment type="caution">
    <text evidence="5">The sequence shown here is derived from an EMBL/GenBank/DDBJ whole genome shotgun (WGS) entry which is preliminary data.</text>
</comment>
<comment type="catalytic activity">
    <reaction evidence="2">
        <text>a quinone + NADH + H(+) = a quinol + NAD(+)</text>
        <dbReference type="Rhea" id="RHEA:46160"/>
        <dbReference type="ChEBI" id="CHEBI:15378"/>
        <dbReference type="ChEBI" id="CHEBI:24646"/>
        <dbReference type="ChEBI" id="CHEBI:57540"/>
        <dbReference type="ChEBI" id="CHEBI:57945"/>
        <dbReference type="ChEBI" id="CHEBI:132124"/>
        <dbReference type="EC" id="1.6.5.2"/>
    </reaction>
</comment>
<dbReference type="Gene3D" id="3.40.50.360">
    <property type="match status" value="1"/>
</dbReference>
<evidence type="ECO:0000259" key="4">
    <source>
        <dbReference type="Pfam" id="PF03358"/>
    </source>
</evidence>
<dbReference type="Proteomes" id="UP000657918">
    <property type="component" value="Unassembled WGS sequence"/>
</dbReference>
<evidence type="ECO:0000256" key="2">
    <source>
        <dbReference type="ARBA" id="ARBA00047678"/>
    </source>
</evidence>
<keyword evidence="6" id="KW-1185">Reference proteome</keyword>
<dbReference type="EMBL" id="JADGMS010000003">
    <property type="protein sequence ID" value="KAF9686367.1"/>
    <property type="molecule type" value="Genomic_DNA"/>
</dbReference>
<dbReference type="PANTHER" id="PTHR30543:SF21">
    <property type="entry name" value="NAD(P)H-DEPENDENT FMN REDUCTASE LOT6"/>
    <property type="match status" value="1"/>
</dbReference>
<dbReference type="GO" id="GO:0010181">
    <property type="term" value="F:FMN binding"/>
    <property type="evidence" value="ECO:0007669"/>
    <property type="project" value="TreeGrafter"/>
</dbReference>
<reference evidence="5 6" key="1">
    <citation type="submission" date="2020-10" db="EMBL/GenBank/DDBJ databases">
        <title>Plant Genome Project.</title>
        <authorList>
            <person name="Zhang R.-G."/>
        </authorList>
    </citation>
    <scope>NUCLEOTIDE SEQUENCE [LARGE SCALE GENOMIC DNA]</scope>
    <source>
        <strain evidence="5">FAFU-HL-1</strain>
        <tissue evidence="5">Leaf</tissue>
    </source>
</reference>
<dbReference type="PANTHER" id="PTHR30543">
    <property type="entry name" value="CHROMATE REDUCTASE"/>
    <property type="match status" value="1"/>
</dbReference>
<sequence length="73" mass="8046">MFAAIHISKESVNGVEIEYIDISPLPVLNADLEVAGTFLPVVEAFRRKILQADSVLFASPEYNYSVTGTSMRN</sequence>
<accession>A0A835N526</accession>
<evidence type="ECO:0000256" key="1">
    <source>
        <dbReference type="ARBA" id="ARBA00012648"/>
    </source>
</evidence>
<dbReference type="GO" id="GO:0003955">
    <property type="term" value="F:NAD(P)H dehydrogenase (quinone) activity"/>
    <property type="evidence" value="ECO:0007669"/>
    <property type="project" value="UniProtKB-EC"/>
</dbReference>
<dbReference type="AlphaFoldDB" id="A0A835N526"/>
<dbReference type="InterPro" id="IPR029039">
    <property type="entry name" value="Flavoprotein-like_sf"/>
</dbReference>
<feature type="domain" description="NADPH-dependent FMN reductase-like" evidence="4">
    <location>
        <begin position="11"/>
        <end position="69"/>
    </location>
</feature>
<evidence type="ECO:0000313" key="5">
    <source>
        <dbReference type="EMBL" id="KAF9686367.1"/>
    </source>
</evidence>
<evidence type="ECO:0000256" key="3">
    <source>
        <dbReference type="ARBA" id="ARBA00048983"/>
    </source>
</evidence>
<dbReference type="SUPFAM" id="SSF52218">
    <property type="entry name" value="Flavoproteins"/>
    <property type="match status" value="1"/>
</dbReference>
<evidence type="ECO:0000313" key="6">
    <source>
        <dbReference type="Proteomes" id="UP000657918"/>
    </source>
</evidence>
<dbReference type="InterPro" id="IPR005025">
    <property type="entry name" value="FMN_Rdtase-like_dom"/>
</dbReference>
<protein>
    <recommendedName>
        <fullName evidence="1">NAD(P)H dehydrogenase (quinone)</fullName>
        <ecNumber evidence="1">1.6.5.2</ecNumber>
    </recommendedName>
</protein>
<dbReference type="OrthoDB" id="1938580at2759"/>
<organism evidence="5 6">
    <name type="scientific">Salix dunnii</name>
    <dbReference type="NCBI Taxonomy" id="1413687"/>
    <lineage>
        <taxon>Eukaryota</taxon>
        <taxon>Viridiplantae</taxon>
        <taxon>Streptophyta</taxon>
        <taxon>Embryophyta</taxon>
        <taxon>Tracheophyta</taxon>
        <taxon>Spermatophyta</taxon>
        <taxon>Magnoliopsida</taxon>
        <taxon>eudicotyledons</taxon>
        <taxon>Gunneridae</taxon>
        <taxon>Pentapetalae</taxon>
        <taxon>rosids</taxon>
        <taxon>fabids</taxon>
        <taxon>Malpighiales</taxon>
        <taxon>Salicaceae</taxon>
        <taxon>Saliceae</taxon>
        <taxon>Salix</taxon>
    </lineage>
</organism>